<dbReference type="Pfam" id="PF01594">
    <property type="entry name" value="AI-2E_transport"/>
    <property type="match status" value="1"/>
</dbReference>
<evidence type="ECO:0000256" key="2">
    <source>
        <dbReference type="ARBA" id="ARBA00009773"/>
    </source>
</evidence>
<feature type="transmembrane region" description="Helical" evidence="9">
    <location>
        <begin position="149"/>
        <end position="172"/>
    </location>
</feature>
<reference evidence="10 11" key="1">
    <citation type="submission" date="2012-05" db="EMBL/GenBank/DDBJ databases">
        <title>Genome sequence of Nitritalea halalkaliphila LW7.</title>
        <authorList>
            <person name="Jangir P.K."/>
            <person name="Singh A."/>
            <person name="Shivaji S."/>
            <person name="Sharma R."/>
        </authorList>
    </citation>
    <scope>NUCLEOTIDE SEQUENCE [LARGE SCALE GENOMIC DNA]</scope>
    <source>
        <strain evidence="10 11">LW7</strain>
    </source>
</reference>
<keyword evidence="4" id="KW-1003">Cell membrane</keyword>
<dbReference type="Proteomes" id="UP000005551">
    <property type="component" value="Unassembled WGS sequence"/>
</dbReference>
<dbReference type="InterPro" id="IPR002549">
    <property type="entry name" value="AI-2E-like"/>
</dbReference>
<keyword evidence="11" id="KW-1185">Reference proteome</keyword>
<dbReference type="AlphaFoldDB" id="I5C548"/>
<comment type="subcellular location">
    <subcellularLocation>
        <location evidence="1">Cell membrane</location>
        <topology evidence="1">Multi-pass membrane protein</topology>
    </subcellularLocation>
</comment>
<evidence type="ECO:0000256" key="7">
    <source>
        <dbReference type="ARBA" id="ARBA00023136"/>
    </source>
</evidence>
<dbReference type="PANTHER" id="PTHR21716">
    <property type="entry name" value="TRANSMEMBRANE PROTEIN"/>
    <property type="match status" value="1"/>
</dbReference>
<keyword evidence="7 9" id="KW-0472">Membrane</keyword>
<keyword evidence="6 9" id="KW-1133">Transmembrane helix</keyword>
<evidence type="ECO:0000256" key="4">
    <source>
        <dbReference type="ARBA" id="ARBA00022475"/>
    </source>
</evidence>
<dbReference type="STRING" id="1189621.A3SI_08501"/>
<evidence type="ECO:0008006" key="12">
    <source>
        <dbReference type="Google" id="ProtNLM"/>
    </source>
</evidence>
<protein>
    <recommendedName>
        <fullName evidence="12">AI-2E family transporter</fullName>
    </recommendedName>
</protein>
<evidence type="ECO:0000256" key="1">
    <source>
        <dbReference type="ARBA" id="ARBA00004651"/>
    </source>
</evidence>
<feature type="transmembrane region" description="Helical" evidence="9">
    <location>
        <begin position="249"/>
        <end position="276"/>
    </location>
</feature>
<feature type="transmembrane region" description="Helical" evidence="9">
    <location>
        <begin position="92"/>
        <end position="116"/>
    </location>
</feature>
<dbReference type="RefSeq" id="WP_009054620.1">
    <property type="nucleotide sequence ID" value="NZ_AJYA01000017.1"/>
</dbReference>
<evidence type="ECO:0000256" key="8">
    <source>
        <dbReference type="SAM" id="MobiDB-lite"/>
    </source>
</evidence>
<feature type="transmembrane region" description="Helical" evidence="9">
    <location>
        <begin position="178"/>
        <end position="201"/>
    </location>
</feature>
<feature type="region of interest" description="Disordered" evidence="8">
    <location>
        <begin position="300"/>
        <end position="326"/>
    </location>
</feature>
<accession>I5C548</accession>
<feature type="transmembrane region" description="Helical" evidence="9">
    <location>
        <begin position="213"/>
        <end position="229"/>
    </location>
</feature>
<keyword evidence="3" id="KW-0813">Transport</keyword>
<evidence type="ECO:0000256" key="5">
    <source>
        <dbReference type="ARBA" id="ARBA00022692"/>
    </source>
</evidence>
<sequence length="326" mass="35853">MVRKGLGELSACLIALVTGILSILGLLAFVILQVANFGKDLEDVEERLLGYVEDIEQLLKTNFEVEIGLLERVEDINLIQYVQNNSSNLLEFLLGTLGSLTTAVLLPIFIFFLLVYRHHLTDFIVEFYKETEEEKVRAEIKKLRKVVQAYMVGVLKVMAILAVLNTAVLFGLGIKHAIFFGIFAGILNIIPFLGPFLGAVLPTIFAFLTKDSLLYPLGVVAAFQIIQLLESNFLTPKIVGSNVNLNAFITFIALLVGAAIWGIVGMIIVIPALAVLKKIFELSPDTQPIALLLGEERAKDLPEDGPKRETGDSRKAEKEAKAKADT</sequence>
<comment type="similarity">
    <text evidence="2">Belongs to the autoinducer-2 exporter (AI-2E) (TC 2.A.86) family.</text>
</comment>
<feature type="transmembrane region" description="Helical" evidence="9">
    <location>
        <begin position="12"/>
        <end position="35"/>
    </location>
</feature>
<evidence type="ECO:0000256" key="3">
    <source>
        <dbReference type="ARBA" id="ARBA00022448"/>
    </source>
</evidence>
<evidence type="ECO:0000313" key="10">
    <source>
        <dbReference type="EMBL" id="EIM76950.1"/>
    </source>
</evidence>
<evidence type="ECO:0000313" key="11">
    <source>
        <dbReference type="Proteomes" id="UP000005551"/>
    </source>
</evidence>
<comment type="caution">
    <text evidence="10">The sequence shown here is derived from an EMBL/GenBank/DDBJ whole genome shotgun (WGS) entry which is preliminary data.</text>
</comment>
<evidence type="ECO:0000256" key="6">
    <source>
        <dbReference type="ARBA" id="ARBA00022989"/>
    </source>
</evidence>
<dbReference type="PATRIC" id="fig|1189621.3.peg.1776"/>
<keyword evidence="5 9" id="KW-0812">Transmembrane</keyword>
<gene>
    <name evidence="10" type="ORF">A3SI_08501</name>
</gene>
<dbReference type="EMBL" id="AJYA01000017">
    <property type="protein sequence ID" value="EIM76950.1"/>
    <property type="molecule type" value="Genomic_DNA"/>
</dbReference>
<proteinExistence type="inferred from homology"/>
<organism evidence="10 11">
    <name type="scientific">Nitritalea halalkaliphila LW7</name>
    <dbReference type="NCBI Taxonomy" id="1189621"/>
    <lineage>
        <taxon>Bacteria</taxon>
        <taxon>Pseudomonadati</taxon>
        <taxon>Bacteroidota</taxon>
        <taxon>Cytophagia</taxon>
        <taxon>Cytophagales</taxon>
        <taxon>Cyclobacteriaceae</taxon>
        <taxon>Nitritalea</taxon>
    </lineage>
</organism>
<dbReference type="GO" id="GO:0005886">
    <property type="term" value="C:plasma membrane"/>
    <property type="evidence" value="ECO:0007669"/>
    <property type="project" value="UniProtKB-SubCell"/>
</dbReference>
<name>I5C548_9BACT</name>
<evidence type="ECO:0000256" key="9">
    <source>
        <dbReference type="SAM" id="Phobius"/>
    </source>
</evidence>
<dbReference type="PANTHER" id="PTHR21716:SF53">
    <property type="entry name" value="PERMEASE PERM-RELATED"/>
    <property type="match status" value="1"/>
</dbReference>